<name>A0ABW7ETV7_9BURK</name>
<gene>
    <name evidence="1" type="ORF">ACG02S_17470</name>
</gene>
<keyword evidence="2" id="KW-1185">Reference proteome</keyword>
<evidence type="ECO:0000313" key="1">
    <source>
        <dbReference type="EMBL" id="MFG6415685.1"/>
    </source>
</evidence>
<proteinExistence type="predicted"/>
<dbReference type="EMBL" id="JBIGHY010000006">
    <property type="protein sequence ID" value="MFG6415685.1"/>
    <property type="molecule type" value="Genomic_DNA"/>
</dbReference>
<organism evidence="1 2">
    <name type="scientific">Pelomonas dachongensis</name>
    <dbReference type="NCBI Taxonomy" id="3299029"/>
    <lineage>
        <taxon>Bacteria</taxon>
        <taxon>Pseudomonadati</taxon>
        <taxon>Pseudomonadota</taxon>
        <taxon>Betaproteobacteria</taxon>
        <taxon>Burkholderiales</taxon>
        <taxon>Sphaerotilaceae</taxon>
        <taxon>Roseateles</taxon>
    </lineage>
</organism>
<comment type="caution">
    <text evidence="1">The sequence shown here is derived from an EMBL/GenBank/DDBJ whole genome shotgun (WGS) entry which is preliminary data.</text>
</comment>
<dbReference type="Proteomes" id="UP001606300">
    <property type="component" value="Unassembled WGS sequence"/>
</dbReference>
<reference evidence="1 2" key="1">
    <citation type="submission" date="2024-09" db="EMBL/GenBank/DDBJ databases">
        <title>Novel species of the genus Pelomonas and Roseateles isolated from streams.</title>
        <authorList>
            <person name="Lu H."/>
        </authorList>
    </citation>
    <scope>NUCLEOTIDE SEQUENCE [LARGE SCALE GENOMIC DNA]</scope>
    <source>
        <strain evidence="1 2">DC23W</strain>
    </source>
</reference>
<evidence type="ECO:0000313" key="2">
    <source>
        <dbReference type="Proteomes" id="UP001606300"/>
    </source>
</evidence>
<accession>A0ABW7ETV7</accession>
<dbReference type="RefSeq" id="WP_394471754.1">
    <property type="nucleotide sequence ID" value="NZ_JBIGHY010000006.1"/>
</dbReference>
<protein>
    <submittedName>
        <fullName evidence="1">Uncharacterized protein</fullName>
    </submittedName>
</protein>
<sequence>MSDDGWEVALPPFNAEGTLQTLKRFIRDLGALTERSEGWTLRGSVVLKLAVDGASIRAHLARRPASTPEWDVFTLKSAPDARKLQDEIRRRLVRWKDDV</sequence>